<evidence type="ECO:0000256" key="1">
    <source>
        <dbReference type="ARBA" id="ARBA00004141"/>
    </source>
</evidence>
<dbReference type="SMART" id="SM00248">
    <property type="entry name" value="ANK"/>
    <property type="match status" value="6"/>
</dbReference>
<dbReference type="Proteomes" id="UP000187203">
    <property type="component" value="Unassembled WGS sequence"/>
</dbReference>
<dbReference type="GO" id="GO:0005886">
    <property type="term" value="C:plasma membrane"/>
    <property type="evidence" value="ECO:0007669"/>
    <property type="project" value="TreeGrafter"/>
</dbReference>
<dbReference type="STRING" id="93759.A0A1R3JR73"/>
<evidence type="ECO:0000256" key="8">
    <source>
        <dbReference type="SAM" id="Phobius"/>
    </source>
</evidence>
<keyword evidence="5 7" id="KW-0040">ANK repeat</keyword>
<reference evidence="11" key="1">
    <citation type="submission" date="2013-09" db="EMBL/GenBank/DDBJ databases">
        <title>Corchorus olitorius genome sequencing.</title>
        <authorList>
            <person name="Alam M."/>
            <person name="Haque M.S."/>
            <person name="Islam M.S."/>
            <person name="Emdad E.M."/>
            <person name="Islam M.M."/>
            <person name="Ahmed B."/>
            <person name="Halim A."/>
            <person name="Hossen Q.M.M."/>
            <person name="Hossain M.Z."/>
            <person name="Ahmed R."/>
            <person name="Khan M.M."/>
            <person name="Islam R."/>
            <person name="Rashid M.M."/>
            <person name="Khan S.A."/>
            <person name="Rahman M.S."/>
            <person name="Alam M."/>
            <person name="Yahiya A.S."/>
            <person name="Khan M.S."/>
            <person name="Azam M.S."/>
            <person name="Haque T."/>
            <person name="Lashkar M.Z.H."/>
            <person name="Akhand A.I."/>
            <person name="Morshed G."/>
            <person name="Roy S."/>
            <person name="Uddin K.S."/>
            <person name="Rabeya T."/>
            <person name="Hossain A.S."/>
            <person name="Chowdhury A."/>
            <person name="Snigdha A.R."/>
            <person name="Mortoza M.S."/>
            <person name="Matin S.A."/>
            <person name="Hoque S.M.E."/>
            <person name="Islam M.K."/>
            <person name="Roy D.K."/>
            <person name="Haider R."/>
            <person name="Moosa M.M."/>
            <person name="Elias S.M."/>
            <person name="Hasan A.M."/>
            <person name="Jahan S."/>
            <person name="Shafiuddin M."/>
            <person name="Mahmood N."/>
            <person name="Shommy N.S."/>
        </authorList>
    </citation>
    <scope>NUCLEOTIDE SEQUENCE [LARGE SCALE GENOMIC DNA]</scope>
    <source>
        <strain evidence="11">cv. O-4</strain>
    </source>
</reference>
<evidence type="ECO:0000256" key="7">
    <source>
        <dbReference type="PROSITE-ProRule" id="PRU00023"/>
    </source>
</evidence>
<evidence type="ECO:0000256" key="3">
    <source>
        <dbReference type="ARBA" id="ARBA00022737"/>
    </source>
</evidence>
<dbReference type="PANTHER" id="PTHR24186">
    <property type="entry name" value="PROTEIN PHOSPHATASE 1 REGULATORY SUBUNIT"/>
    <property type="match status" value="1"/>
</dbReference>
<accession>A0A1R3JR73</accession>
<dbReference type="Pfam" id="PF13962">
    <property type="entry name" value="PGG"/>
    <property type="match status" value="1"/>
</dbReference>
<evidence type="ECO:0000259" key="9">
    <source>
        <dbReference type="Pfam" id="PF13962"/>
    </source>
</evidence>
<feature type="transmembrane region" description="Helical" evidence="8">
    <location>
        <begin position="558"/>
        <end position="578"/>
    </location>
</feature>
<dbReference type="Pfam" id="PF12796">
    <property type="entry name" value="Ank_2"/>
    <property type="match status" value="2"/>
</dbReference>
<dbReference type="InterPro" id="IPR002110">
    <property type="entry name" value="Ankyrin_rpt"/>
</dbReference>
<feature type="transmembrane region" description="Helical" evidence="8">
    <location>
        <begin position="528"/>
        <end position="552"/>
    </location>
</feature>
<sequence length="693" mass="77591">MNYQQVNEIDTITFMDGALFKAAKDGDTEVLFKEYKGGLDQLVDGQQNTALHVYSAAGGRKVITKFVRLFHRFVPRTRLKREVSISYLEQLLESCSSLLLQANAQGEIPLHVAARHGHADIVKFLIKRSKEQRHGDLELEQMVRMRNKDQNTALHMAAENGHLHVSLILLKEDPSLLSSVNAGGETPLYLAARSRRDDLVSGILNSTTEPGALVGPRGRTILHAAVLAEARGTVKIISERKKHLIKEGDEDGRTPLHYAAHHGYTWVAIALLENDTSAAYLTDKERGMSPLHMAAWQGHTYLMKCIIDYCPGCIGIVDKRGWNFLHFTVVTLRPGEFYRCFLNKSKIPDLSKFTESLLDIKDVDGITPLHVSRYGSIAFKTSEYPLGFLSSIWDENSSLNSEKKKKIDEVLKEIGDIEVAGIPVHDNFRVNIEKNDASSSKAKETLERVRETRLLVAILIATVTFTAAFTIPGGFKSETGTAILSSNSAFQVFVITNSFSFVFSLSAVFIHYFVVYRREFDELNLLDMADLLTVIAMTTMVIAFSTGLYAVLAASSSSLAVAACFIGITFFLIVILTLRIQISPWIAFPTQNFISCHKVLELTSMHEGVRGHVINNLIRMCNDLEYLMVHTSDYLLGMVSPCEFLQAVMNSGVKLFRLEVQSEPVQFMSWLRRTLKNSSRIIHKCFQVLIKFS</sequence>
<dbReference type="PROSITE" id="PS50088">
    <property type="entry name" value="ANK_REPEAT"/>
    <property type="match status" value="2"/>
</dbReference>
<protein>
    <recommendedName>
        <fullName evidence="9">PGG domain-containing protein</fullName>
    </recommendedName>
</protein>
<feature type="domain" description="PGG" evidence="9">
    <location>
        <begin position="444"/>
        <end position="551"/>
    </location>
</feature>
<dbReference type="PROSITE" id="PS50297">
    <property type="entry name" value="ANK_REP_REGION"/>
    <property type="match status" value="2"/>
</dbReference>
<evidence type="ECO:0000313" key="11">
    <source>
        <dbReference type="Proteomes" id="UP000187203"/>
    </source>
</evidence>
<dbReference type="InterPro" id="IPR036770">
    <property type="entry name" value="Ankyrin_rpt-contain_sf"/>
</dbReference>
<dbReference type="SUPFAM" id="SSF48403">
    <property type="entry name" value="Ankyrin repeat"/>
    <property type="match status" value="2"/>
</dbReference>
<dbReference type="AlphaFoldDB" id="A0A1R3JR73"/>
<evidence type="ECO:0000256" key="6">
    <source>
        <dbReference type="ARBA" id="ARBA00023136"/>
    </source>
</evidence>
<evidence type="ECO:0000313" key="10">
    <source>
        <dbReference type="EMBL" id="OMO97304.1"/>
    </source>
</evidence>
<organism evidence="10 11">
    <name type="scientific">Corchorus olitorius</name>
    <dbReference type="NCBI Taxonomy" id="93759"/>
    <lineage>
        <taxon>Eukaryota</taxon>
        <taxon>Viridiplantae</taxon>
        <taxon>Streptophyta</taxon>
        <taxon>Embryophyta</taxon>
        <taxon>Tracheophyta</taxon>
        <taxon>Spermatophyta</taxon>
        <taxon>Magnoliopsida</taxon>
        <taxon>eudicotyledons</taxon>
        <taxon>Gunneridae</taxon>
        <taxon>Pentapetalae</taxon>
        <taxon>rosids</taxon>
        <taxon>malvids</taxon>
        <taxon>Malvales</taxon>
        <taxon>Malvaceae</taxon>
        <taxon>Grewioideae</taxon>
        <taxon>Apeibeae</taxon>
        <taxon>Corchorus</taxon>
    </lineage>
</organism>
<evidence type="ECO:0000256" key="5">
    <source>
        <dbReference type="ARBA" id="ARBA00023043"/>
    </source>
</evidence>
<evidence type="ECO:0000256" key="2">
    <source>
        <dbReference type="ARBA" id="ARBA00022692"/>
    </source>
</evidence>
<dbReference type="PANTHER" id="PTHR24186:SF50">
    <property type="entry name" value="ANKYRIN REPEAT-CONTAINING PROTEIN ITN1-LIKE ISOFORM X1"/>
    <property type="match status" value="1"/>
</dbReference>
<feature type="repeat" description="ANK" evidence="7">
    <location>
        <begin position="251"/>
        <end position="283"/>
    </location>
</feature>
<dbReference type="Pfam" id="PF00023">
    <property type="entry name" value="Ank"/>
    <property type="match status" value="1"/>
</dbReference>
<dbReference type="EMBL" id="AWUE01015453">
    <property type="protein sequence ID" value="OMO97304.1"/>
    <property type="molecule type" value="Genomic_DNA"/>
</dbReference>
<feature type="transmembrane region" description="Helical" evidence="8">
    <location>
        <begin position="495"/>
        <end position="516"/>
    </location>
</feature>
<feature type="repeat" description="ANK" evidence="7">
    <location>
        <begin position="105"/>
        <end position="137"/>
    </location>
</feature>
<feature type="transmembrane region" description="Helical" evidence="8">
    <location>
        <begin position="454"/>
        <end position="475"/>
    </location>
</feature>
<evidence type="ECO:0000256" key="4">
    <source>
        <dbReference type="ARBA" id="ARBA00022989"/>
    </source>
</evidence>
<gene>
    <name evidence="10" type="ORF">COLO4_14688</name>
</gene>
<keyword evidence="4 8" id="KW-1133">Transmembrane helix</keyword>
<keyword evidence="6 8" id="KW-0472">Membrane</keyword>
<keyword evidence="2 8" id="KW-0812">Transmembrane</keyword>
<comment type="caution">
    <text evidence="10">The sequence shown here is derived from an EMBL/GenBank/DDBJ whole genome shotgun (WGS) entry which is preliminary data.</text>
</comment>
<dbReference type="OrthoDB" id="1002120at2759"/>
<dbReference type="InterPro" id="IPR026961">
    <property type="entry name" value="PGG_dom"/>
</dbReference>
<keyword evidence="3" id="KW-0677">Repeat</keyword>
<proteinExistence type="predicted"/>
<keyword evidence="11" id="KW-1185">Reference proteome</keyword>
<comment type="subcellular location">
    <subcellularLocation>
        <location evidence="1">Membrane</location>
        <topology evidence="1">Multi-pass membrane protein</topology>
    </subcellularLocation>
</comment>
<dbReference type="Gene3D" id="1.25.40.20">
    <property type="entry name" value="Ankyrin repeat-containing domain"/>
    <property type="match status" value="2"/>
</dbReference>
<name>A0A1R3JR73_9ROSI</name>